<dbReference type="SUPFAM" id="SSF48403">
    <property type="entry name" value="Ankyrin repeat"/>
    <property type="match status" value="1"/>
</dbReference>
<evidence type="ECO:0000256" key="2">
    <source>
        <dbReference type="ARBA" id="ARBA00023026"/>
    </source>
</evidence>
<evidence type="ECO:0000256" key="1">
    <source>
        <dbReference type="ARBA" id="ARBA00022669"/>
    </source>
</evidence>
<dbReference type="InterPro" id="IPR002110">
    <property type="entry name" value="Ankyrin_rpt"/>
</dbReference>
<evidence type="ECO:0000313" key="6">
    <source>
        <dbReference type="Proteomes" id="UP000268093"/>
    </source>
</evidence>
<dbReference type="PANTHER" id="PTHR34997:SF1">
    <property type="entry name" value="PEPTIDOGLYCAN-BINDING LYSIN DOMAIN"/>
    <property type="match status" value="1"/>
</dbReference>
<name>A0A433DBK4_9FUNG</name>
<gene>
    <name evidence="5" type="ORF">BC936DRAFT_144835</name>
</gene>
<dbReference type="PANTHER" id="PTHR34997">
    <property type="entry name" value="AM15"/>
    <property type="match status" value="1"/>
</dbReference>
<keyword evidence="2" id="KW-0843">Virulence</keyword>
<dbReference type="GO" id="GO:0008061">
    <property type="term" value="F:chitin binding"/>
    <property type="evidence" value="ECO:0007669"/>
    <property type="project" value="UniProtKB-KW"/>
</dbReference>
<proteinExistence type="predicted"/>
<reference evidence="5 6" key="1">
    <citation type="journal article" date="2018" name="New Phytol.">
        <title>Phylogenomics of Endogonaceae and evolution of mycorrhizas within Mucoromycota.</title>
        <authorList>
            <person name="Chang Y."/>
            <person name="Desiro A."/>
            <person name="Na H."/>
            <person name="Sandor L."/>
            <person name="Lipzen A."/>
            <person name="Clum A."/>
            <person name="Barry K."/>
            <person name="Grigoriev I.V."/>
            <person name="Martin F.M."/>
            <person name="Stajich J.E."/>
            <person name="Smith M.E."/>
            <person name="Bonito G."/>
            <person name="Spatafora J.W."/>
        </authorList>
    </citation>
    <scope>NUCLEOTIDE SEQUENCE [LARGE SCALE GENOMIC DNA]</scope>
    <source>
        <strain evidence="5 6">GMNB39</strain>
    </source>
</reference>
<dbReference type="PROSITE" id="PS50297">
    <property type="entry name" value="ANK_REP_REGION"/>
    <property type="match status" value="1"/>
</dbReference>
<evidence type="ECO:0000259" key="4">
    <source>
        <dbReference type="PROSITE" id="PS51782"/>
    </source>
</evidence>
<evidence type="ECO:0000313" key="5">
    <source>
        <dbReference type="EMBL" id="RUP48206.1"/>
    </source>
</evidence>
<dbReference type="EMBL" id="RBNI01003596">
    <property type="protein sequence ID" value="RUP48206.1"/>
    <property type="molecule type" value="Genomic_DNA"/>
</dbReference>
<dbReference type="InterPro" id="IPR036770">
    <property type="entry name" value="Ankyrin_rpt-contain_sf"/>
</dbReference>
<dbReference type="PROSITE" id="PS50088">
    <property type="entry name" value="ANK_REPEAT"/>
    <property type="match status" value="1"/>
</dbReference>
<keyword evidence="3" id="KW-0040">ANK repeat</keyword>
<dbReference type="Proteomes" id="UP000268093">
    <property type="component" value="Unassembled WGS sequence"/>
</dbReference>
<feature type="repeat" description="ANK" evidence="3">
    <location>
        <begin position="251"/>
        <end position="283"/>
    </location>
</feature>
<dbReference type="PROSITE" id="PS51782">
    <property type="entry name" value="LYSM"/>
    <property type="match status" value="1"/>
</dbReference>
<comment type="caution">
    <text evidence="5">The sequence shown here is derived from an EMBL/GenBank/DDBJ whole genome shotgun (WGS) entry which is preliminary data.</text>
</comment>
<protein>
    <recommendedName>
        <fullName evidence="4">LysM domain-containing protein</fullName>
    </recommendedName>
</protein>
<dbReference type="Gene3D" id="1.25.40.20">
    <property type="entry name" value="Ankyrin repeat-containing domain"/>
    <property type="match status" value="1"/>
</dbReference>
<dbReference type="InterPro" id="IPR052210">
    <property type="entry name" value="LysM1-like"/>
</dbReference>
<organism evidence="5 6">
    <name type="scientific">Jimgerdemannia flammicorona</name>
    <dbReference type="NCBI Taxonomy" id="994334"/>
    <lineage>
        <taxon>Eukaryota</taxon>
        <taxon>Fungi</taxon>
        <taxon>Fungi incertae sedis</taxon>
        <taxon>Mucoromycota</taxon>
        <taxon>Mucoromycotina</taxon>
        <taxon>Endogonomycetes</taxon>
        <taxon>Endogonales</taxon>
        <taxon>Endogonaceae</taxon>
        <taxon>Jimgerdemannia</taxon>
    </lineage>
</organism>
<dbReference type="AlphaFoldDB" id="A0A433DBK4"/>
<keyword evidence="6" id="KW-1185">Reference proteome</keyword>
<dbReference type="Gene3D" id="3.10.350.10">
    <property type="entry name" value="LysM domain"/>
    <property type="match status" value="1"/>
</dbReference>
<dbReference type="InterPro" id="IPR018392">
    <property type="entry name" value="LysM"/>
</dbReference>
<keyword evidence="1" id="KW-0147">Chitin-binding</keyword>
<accession>A0A433DBK4</accession>
<dbReference type="SMART" id="SM00248">
    <property type="entry name" value="ANK"/>
    <property type="match status" value="2"/>
</dbReference>
<feature type="domain" description="LysM" evidence="4">
    <location>
        <begin position="121"/>
        <end position="167"/>
    </location>
</feature>
<dbReference type="Pfam" id="PF12796">
    <property type="entry name" value="Ank_2"/>
    <property type="match status" value="1"/>
</dbReference>
<dbReference type="CDD" id="cd00118">
    <property type="entry name" value="LysM"/>
    <property type="match status" value="1"/>
</dbReference>
<evidence type="ECO:0000256" key="3">
    <source>
        <dbReference type="PROSITE-ProRule" id="PRU00023"/>
    </source>
</evidence>
<dbReference type="OrthoDB" id="3259334at2759"/>
<sequence>MRLYYGDITSNVTLKSICTSSRSRALAQYYTNITQKCQGASLNLTGLGEPVTYLVDICNVTTVSANDTCQGIADAAGITLSQLGYDAIDYACTNLQLNTTYYHLNQYCIPLSYGPGVDRQLLNGILSGDGCASMKSTTGITSAQFLAWNPEVDANCTNLWLGYYYCVQSIDIKIYIYTDTDIDIEIYIDIETHNYHLLVSVILRKSTRIRKLQDRNVSYPLLRAAEQDDIDAFRVLTNDPATDVNTTNPEFNETALHLAMAVGNDEMAQELLTREANIFAVTNFGFTVLHYLSSNSASVPCAAQNQVRAATARLRERRDYKQCPYGSLHCGV</sequence>
<dbReference type="InterPro" id="IPR036779">
    <property type="entry name" value="LysM_dom_sf"/>
</dbReference>